<dbReference type="RefSeq" id="WP_206560298.1">
    <property type="nucleotide sequence ID" value="NZ_JAFKCZ010000006.1"/>
</dbReference>
<dbReference type="InterPro" id="IPR011042">
    <property type="entry name" value="6-blade_b-propeller_TolB-like"/>
</dbReference>
<feature type="region of interest" description="Disordered" evidence="1">
    <location>
        <begin position="15"/>
        <end position="54"/>
    </location>
</feature>
<evidence type="ECO:0000259" key="2">
    <source>
        <dbReference type="Pfam" id="PF18582"/>
    </source>
</evidence>
<dbReference type="Pfam" id="PF18582">
    <property type="entry name" value="HZS_alpha"/>
    <property type="match status" value="1"/>
</dbReference>
<dbReference type="EMBL" id="JAFKCZ010000006">
    <property type="protein sequence ID" value="MBN7796856.1"/>
    <property type="molecule type" value="Genomic_DNA"/>
</dbReference>
<keyword evidence="4" id="KW-1185">Reference proteome</keyword>
<name>A0A939DFC7_9GAMM</name>
<accession>A0A939DFC7</accession>
<protein>
    <recommendedName>
        <fullName evidence="2">Hydrazine synthase alpha subunit middle domain-containing protein</fullName>
    </recommendedName>
</protein>
<comment type="caution">
    <text evidence="3">The sequence shown here is derived from an EMBL/GenBank/DDBJ whole genome shotgun (WGS) entry which is preliminary data.</text>
</comment>
<dbReference type="SUPFAM" id="SSF82171">
    <property type="entry name" value="DPP6 N-terminal domain-like"/>
    <property type="match status" value="1"/>
</dbReference>
<evidence type="ECO:0000313" key="4">
    <source>
        <dbReference type="Proteomes" id="UP000664303"/>
    </source>
</evidence>
<feature type="domain" description="Hydrazine synthase alpha subunit middle" evidence="2">
    <location>
        <begin position="562"/>
        <end position="628"/>
    </location>
</feature>
<dbReference type="Gene3D" id="2.120.10.30">
    <property type="entry name" value="TolB, C-terminal domain"/>
    <property type="match status" value="1"/>
</dbReference>
<dbReference type="AlphaFoldDB" id="A0A939DFC7"/>
<dbReference type="InterPro" id="IPR040698">
    <property type="entry name" value="HZS_alpha_mid"/>
</dbReference>
<proteinExistence type="predicted"/>
<reference evidence="3" key="1">
    <citation type="submission" date="2021-02" db="EMBL/GenBank/DDBJ databases">
        <title>PHA producing bacteria isolated from coastal sediment in Guangdong, Shenzhen.</title>
        <authorList>
            <person name="Zheng W."/>
            <person name="Yu S."/>
            <person name="Huang Y."/>
        </authorList>
    </citation>
    <scope>NUCLEOTIDE SEQUENCE</scope>
    <source>
        <strain evidence="3">TN14-10</strain>
    </source>
</reference>
<evidence type="ECO:0000313" key="3">
    <source>
        <dbReference type="EMBL" id="MBN7796856.1"/>
    </source>
</evidence>
<evidence type="ECO:0000256" key="1">
    <source>
        <dbReference type="SAM" id="MobiDB-lite"/>
    </source>
</evidence>
<sequence>MVGLEPRGEQLAVVQAAGGSSGSPVLTRNPPPRYHIEAPEAPAAPPRPTVQPEEGGIIYSRVPRTTGCHDLVRGNDGNVLENVCHLDFKDALPDVVRDNGDFNAPGQLVWLKEDGTEVLIYDCYTDRQPCVPFDSMVSPDGTKVAFSVYWSNNLEQGWLSKYDLPNTIIGNEEGNWSVIHIYDLRTGELTRWPHNGKGGRNDAGPAWLGNDRIVFTSNARGYQRPQIRSLSPRYSPEARLFTAKVDGSDRRDIGQHDVSGALHPYVHSSGRIFYSLHRGSHNLMHGGTNGGINTTGTQDNQWVLAHTDSDGGDFAVAVGMHAKGAFGDTMKAIHFLGQRVNGDMCFSDYYRKNNFGLGQGWCFPMQPNGIEGPAPDFLPRGLYRLTTWAVSGDVAVFDGKVGWPDGMLDGQVLLTLGRGLCTHVNESLTRSPERVRAQSDSYVKFGCNTGIYRTTRIPSRDMQDLAVVVDRPEWHEFNARVIKAREIRYAPMQTSSNGSCQMLSADVHASDALNYYDYDFNEIYRFIDGNGSQLYGVDPADVVAVRFWQVKQNVPGTSWKDVGRSSIGNKVRLLGDVPVLADNSLRVALPCDTPIIMGGVDSEGRLVRRDQLPQSLRPGELRTCSGCHLHGSMGKSPENTLAWHVGPVVLDKPSPVPTFNRDIAPLLQKHCSECHADGSVPIDNYHDLVWDFFQAAVPSARKVQVSDSSNPNRQFGLQRPQSSKYVNTMYARKSLLYWCAAGERTDGMRDASYGNDIDFGRCSGHERIPDEDLRELALWLDSGAPES</sequence>
<gene>
    <name evidence="3" type="ORF">JYP50_09650</name>
</gene>
<organism evidence="3 4">
    <name type="scientific">Parahaliea mediterranea</name>
    <dbReference type="NCBI Taxonomy" id="651086"/>
    <lineage>
        <taxon>Bacteria</taxon>
        <taxon>Pseudomonadati</taxon>
        <taxon>Pseudomonadota</taxon>
        <taxon>Gammaproteobacteria</taxon>
        <taxon>Cellvibrionales</taxon>
        <taxon>Halieaceae</taxon>
        <taxon>Parahaliea</taxon>
    </lineage>
</organism>
<dbReference type="Proteomes" id="UP000664303">
    <property type="component" value="Unassembled WGS sequence"/>
</dbReference>